<sequence length="175" mass="19090">MVLVFFVSISSTFGEDVADSYATTEDYEDGFIITENYTEDVNQNVTDSSGRPVETTHTFDYEDDNQAEGLVATDNCLMATLESRHKTASVDLQIFFYSVENGRVFDSVGYPDQGLSLKSVSILCLKSMFIKPALDSSDGSGGLAQSAVDVAGRYRCSDAATPFIEDDSSKLLFCN</sequence>
<keyword evidence="2" id="KW-1185">Reference proteome</keyword>
<dbReference type="EMBL" id="JAVFWL010000002">
    <property type="protein sequence ID" value="KAK6733879.1"/>
    <property type="molecule type" value="Genomic_DNA"/>
</dbReference>
<accession>A0ABR1C5T9</accession>
<organism evidence="1 2">
    <name type="scientific">Necator americanus</name>
    <name type="common">Human hookworm</name>
    <dbReference type="NCBI Taxonomy" id="51031"/>
    <lineage>
        <taxon>Eukaryota</taxon>
        <taxon>Metazoa</taxon>
        <taxon>Ecdysozoa</taxon>
        <taxon>Nematoda</taxon>
        <taxon>Chromadorea</taxon>
        <taxon>Rhabditida</taxon>
        <taxon>Rhabditina</taxon>
        <taxon>Rhabditomorpha</taxon>
        <taxon>Strongyloidea</taxon>
        <taxon>Ancylostomatidae</taxon>
        <taxon>Bunostominae</taxon>
        <taxon>Necator</taxon>
    </lineage>
</organism>
<protein>
    <submittedName>
        <fullName evidence="1">Uncharacterized protein</fullName>
    </submittedName>
</protein>
<gene>
    <name evidence="1" type="primary">Necator_chrII.g5360</name>
    <name evidence="1" type="ORF">RB195_017567</name>
</gene>
<comment type="caution">
    <text evidence="1">The sequence shown here is derived from an EMBL/GenBank/DDBJ whole genome shotgun (WGS) entry which is preliminary data.</text>
</comment>
<proteinExistence type="predicted"/>
<evidence type="ECO:0000313" key="1">
    <source>
        <dbReference type="EMBL" id="KAK6733879.1"/>
    </source>
</evidence>
<dbReference type="Proteomes" id="UP001303046">
    <property type="component" value="Unassembled WGS sequence"/>
</dbReference>
<reference evidence="1 2" key="1">
    <citation type="submission" date="2023-08" db="EMBL/GenBank/DDBJ databases">
        <title>A Necator americanus chromosomal reference genome.</title>
        <authorList>
            <person name="Ilik V."/>
            <person name="Petrzelkova K.J."/>
            <person name="Pardy F."/>
            <person name="Fuh T."/>
            <person name="Niatou-Singa F.S."/>
            <person name="Gouil Q."/>
            <person name="Baker L."/>
            <person name="Ritchie M.E."/>
            <person name="Jex A.R."/>
            <person name="Gazzola D."/>
            <person name="Li H."/>
            <person name="Toshio Fujiwara R."/>
            <person name="Zhan B."/>
            <person name="Aroian R.V."/>
            <person name="Pafco B."/>
            <person name="Schwarz E.M."/>
        </authorList>
    </citation>
    <scope>NUCLEOTIDE SEQUENCE [LARGE SCALE GENOMIC DNA]</scope>
    <source>
        <strain evidence="1 2">Aroian</strain>
        <tissue evidence="1">Whole animal</tissue>
    </source>
</reference>
<evidence type="ECO:0000313" key="2">
    <source>
        <dbReference type="Proteomes" id="UP001303046"/>
    </source>
</evidence>
<name>A0ABR1C5T9_NECAM</name>